<dbReference type="InterPro" id="IPR050528">
    <property type="entry name" value="L-type_Lectin-RKs"/>
</dbReference>
<evidence type="ECO:0000256" key="5">
    <source>
        <dbReference type="ARBA" id="ARBA00022840"/>
    </source>
</evidence>
<protein>
    <submittedName>
        <fullName evidence="9">Receptor like protein kinase S.2-like protein</fullName>
    </submittedName>
</protein>
<dbReference type="SMART" id="SM00220">
    <property type="entry name" value="S_TKc"/>
    <property type="match status" value="3"/>
</dbReference>
<organism evidence="9 10">
    <name type="scientific">Cinnamomum micranthum f. kanehirae</name>
    <dbReference type="NCBI Taxonomy" id="337451"/>
    <lineage>
        <taxon>Eukaryota</taxon>
        <taxon>Viridiplantae</taxon>
        <taxon>Streptophyta</taxon>
        <taxon>Embryophyta</taxon>
        <taxon>Tracheophyta</taxon>
        <taxon>Spermatophyta</taxon>
        <taxon>Magnoliopsida</taxon>
        <taxon>Magnoliidae</taxon>
        <taxon>Laurales</taxon>
        <taxon>Lauraceae</taxon>
        <taxon>Cinnamomum</taxon>
    </lineage>
</organism>
<keyword evidence="3 6" id="KW-0547">Nucleotide-binding</keyword>
<evidence type="ECO:0000256" key="1">
    <source>
        <dbReference type="ARBA" id="ARBA00022527"/>
    </source>
</evidence>
<sequence length="1459" mass="165427">MAGIMASEKLFRGNPRIFSYAELYIGSNGFSEDELLGSGDSAASTERCSPSDGTVVAVKCVADKGERFEKTFAAELAAVAQLRHRNLVRLRDELLLVYDYMPNRSLDRILFRRQDGSSALLSWERRQHIVSGLAAALFYLHEQLETQIIHRDVKTSNVMLDSDYNARLGDFGLARWLEHNLELPNSPSARLPDGSYKLVDMQRLLHLGLLCSLNDPQSRPTMKWVMEALSSHFLGELPALPSFHSFPLYISLSSTTPTATTDATTASSYGTAMGSTMFVTADDSSGDGASNESSRQRATNFPPVDTPREISFKEILAATDNFSEARMVAEMDFGTAYHGYLNNRLHVLVKRLGMKTCPALRARFSNELQNLGSIRHRHLVQLRGWCTEQGEMLVVYDYLSHRSLTHYLSHHHHPYKSGHPFLLWRHRYNIIKSLASAIVYLHEEWDEQVIHRNITSSAIFFLDSDMNPRLGSFALAEFLTRNAHGHHSIASSNTPARGIFGYMSPEYMESGKVTTMADVYSFGVVVLEVVSGRKAVDFRWPKVLLVEKIRELEARDRPLVELVDWRLDGDYDSQELLRLVRLGLACTHSDPELRPTMRQIVSVLDGKDSCLYPLLSQNRWEERREEWERKNASSFHLCYILPADIDELVPPDNGHDKQLPPQNEPHLGHHLMAFFRRLFCSCCCQRRLDRIGSLCGYASEKQHQFDRPDLQPQFQDMAGIMASEKLFRGNPRIFSYAELYIGSNGFSEDELLGSGGFGRVYRAVLPSDGTVVAVKCVADKGERFEKTFAAELAAVAQLRHRNLVRLRGWCVHDEELLLVYDYMPNRSLDRILFRRQDGSSALLSWERRQHIVSGLAAALFYLHEQLETQIIHRDVKTSNVMLDSDYNARLGDFGLARWLEHNLELPNSPSASLRSASINNYQFRLGETTRIGGTIGYLPPESFRKRSTTTAKSDVFSFGIVVLEVASGRRAVDLTYPDEQIVLLDWIRRLSDEGKFLQAGDSRLPDGSYKLVDMQRLLHLGLLCSLNDPQSRPTMKWVMEALSSHFLGELPALPSFHSFPLYISLSSSTPTATTDATTASSYGTAMGSTMFVTADDSSGDGASNESSRQRATTFPPVDTPREISFKEILAATDNFSEARMVAEMDFGTAYHGYLNNRLHVLVKRLGMKTCPALRARFSNELQNLGSIRHRHLVQLRGWCTEQGEMLVVYDYLSHRSLTHYLSHHHHPYKSGHPFLLWRHRYNIIKSLASAIVYLHEEWDEQVIHRNITSSAIFLDSDMNPRLGSFALAEFLTRNAHGHHSIASSNTPARGIFGYMSPEYMESGKVTTMADVYSFGVVVLEVVSGRKAVDFRWPKVLLVEKIRELEARDRPLVELVDWRLDGDYDSQELLRLVRLGLACTHSDPELRPTMRQIVSVLDGKDSCLYPLLSQNRWEERREEWERKNASSLSLIKRIQALGIY</sequence>
<evidence type="ECO:0000256" key="2">
    <source>
        <dbReference type="ARBA" id="ARBA00022679"/>
    </source>
</evidence>
<gene>
    <name evidence="9" type="ORF">CKAN_01614400</name>
</gene>
<feature type="compositionally biased region" description="Polar residues" evidence="7">
    <location>
        <begin position="1100"/>
        <end position="1112"/>
    </location>
</feature>
<feature type="domain" description="Protein kinase" evidence="8">
    <location>
        <begin position="746"/>
        <end position="1047"/>
    </location>
</feature>
<keyword evidence="10" id="KW-1185">Reference proteome</keyword>
<dbReference type="InterPro" id="IPR011009">
    <property type="entry name" value="Kinase-like_dom_sf"/>
</dbReference>
<dbReference type="InterPro" id="IPR008271">
    <property type="entry name" value="Ser/Thr_kinase_AS"/>
</dbReference>
<dbReference type="FunFam" id="1.10.510.10:FF:000723">
    <property type="entry name" value="Receptor like protein kinase S.2"/>
    <property type="match status" value="2"/>
</dbReference>
<dbReference type="GO" id="GO:0004674">
    <property type="term" value="F:protein serine/threonine kinase activity"/>
    <property type="evidence" value="ECO:0007669"/>
    <property type="project" value="UniProtKB-KW"/>
</dbReference>
<keyword evidence="4 9" id="KW-0418">Kinase</keyword>
<dbReference type="FunFam" id="1.10.510.10:FF:000603">
    <property type="entry name" value="Receptor like protein kinase S.2"/>
    <property type="match status" value="2"/>
</dbReference>
<keyword evidence="9" id="KW-0675">Receptor</keyword>
<dbReference type="InterPro" id="IPR000719">
    <property type="entry name" value="Prot_kinase_dom"/>
</dbReference>
<dbReference type="CDD" id="cd14066">
    <property type="entry name" value="STKc_IRAK"/>
    <property type="match status" value="2"/>
</dbReference>
<feature type="binding site" evidence="6">
    <location>
        <position position="775"/>
    </location>
    <ligand>
        <name>ATP</name>
        <dbReference type="ChEBI" id="CHEBI:30616"/>
    </ligand>
</feature>
<evidence type="ECO:0000256" key="3">
    <source>
        <dbReference type="ARBA" id="ARBA00022741"/>
    </source>
</evidence>
<evidence type="ECO:0000259" key="8">
    <source>
        <dbReference type="PROSITE" id="PS50011"/>
    </source>
</evidence>
<dbReference type="GO" id="GO:0051707">
    <property type="term" value="P:response to other organism"/>
    <property type="evidence" value="ECO:0007669"/>
    <property type="project" value="UniProtKB-ARBA"/>
</dbReference>
<comment type="caution">
    <text evidence="9">The sequence shown here is derived from an EMBL/GenBank/DDBJ whole genome shotgun (WGS) entry which is preliminary data.</text>
</comment>
<feature type="domain" description="Protein kinase" evidence="8">
    <location>
        <begin position="322"/>
        <end position="615"/>
    </location>
</feature>
<evidence type="ECO:0000313" key="9">
    <source>
        <dbReference type="EMBL" id="RWR87208.1"/>
    </source>
</evidence>
<dbReference type="PROSITE" id="PS50011">
    <property type="entry name" value="PROTEIN_KINASE_DOM"/>
    <property type="match status" value="4"/>
</dbReference>
<evidence type="ECO:0000256" key="7">
    <source>
        <dbReference type="SAM" id="MobiDB-lite"/>
    </source>
</evidence>
<dbReference type="PANTHER" id="PTHR27007">
    <property type="match status" value="1"/>
</dbReference>
<evidence type="ECO:0000256" key="6">
    <source>
        <dbReference type="PROSITE-ProRule" id="PRU10141"/>
    </source>
</evidence>
<dbReference type="EMBL" id="QPKB01000006">
    <property type="protein sequence ID" value="RWR87208.1"/>
    <property type="molecule type" value="Genomic_DNA"/>
</dbReference>
<dbReference type="PROSITE" id="PS00107">
    <property type="entry name" value="PROTEIN_KINASE_ATP"/>
    <property type="match status" value="1"/>
</dbReference>
<dbReference type="FunFam" id="3.30.200.20:FF:000532">
    <property type="entry name" value="Receptor like protein kinase S.2"/>
    <property type="match status" value="1"/>
</dbReference>
<dbReference type="SUPFAM" id="SSF56112">
    <property type="entry name" value="Protein kinase-like (PK-like)"/>
    <property type="match status" value="4"/>
</dbReference>
<feature type="region of interest" description="Disordered" evidence="7">
    <location>
        <begin position="280"/>
        <end position="303"/>
    </location>
</feature>
<dbReference type="OrthoDB" id="1894756at2759"/>
<feature type="compositionally biased region" description="Polar residues" evidence="7">
    <location>
        <begin position="287"/>
        <end position="299"/>
    </location>
</feature>
<dbReference type="Pfam" id="PF07714">
    <property type="entry name" value="PK_Tyr_Ser-Thr"/>
    <property type="match status" value="2"/>
</dbReference>
<dbReference type="GO" id="GO:0005524">
    <property type="term" value="F:ATP binding"/>
    <property type="evidence" value="ECO:0007669"/>
    <property type="project" value="UniProtKB-UniRule"/>
</dbReference>
<accession>A0A443P8U7</accession>
<dbReference type="Pfam" id="PF00069">
    <property type="entry name" value="Pkinase"/>
    <property type="match status" value="2"/>
</dbReference>
<keyword evidence="5 6" id="KW-0067">ATP-binding</keyword>
<feature type="region of interest" description="Disordered" evidence="7">
    <location>
        <begin position="1095"/>
        <end position="1116"/>
    </location>
</feature>
<keyword evidence="1" id="KW-0723">Serine/threonine-protein kinase</keyword>
<reference evidence="9 10" key="1">
    <citation type="journal article" date="2019" name="Nat. Plants">
        <title>Stout camphor tree genome fills gaps in understanding of flowering plant genome evolution.</title>
        <authorList>
            <person name="Chaw S.M."/>
            <person name="Liu Y.C."/>
            <person name="Wu Y.W."/>
            <person name="Wang H.Y."/>
            <person name="Lin C.I."/>
            <person name="Wu C.S."/>
            <person name="Ke H.M."/>
            <person name="Chang L.Y."/>
            <person name="Hsu C.Y."/>
            <person name="Yang H.T."/>
            <person name="Sudianto E."/>
            <person name="Hsu M.H."/>
            <person name="Wu K.P."/>
            <person name="Wang L.N."/>
            <person name="Leebens-Mack J.H."/>
            <person name="Tsai I.J."/>
        </authorList>
    </citation>
    <scope>NUCLEOTIDE SEQUENCE [LARGE SCALE GENOMIC DNA]</scope>
    <source>
        <strain evidence="10">cv. Chaw 1501</strain>
        <tissue evidence="9">Young leaves</tissue>
    </source>
</reference>
<proteinExistence type="predicted"/>
<dbReference type="Proteomes" id="UP000283530">
    <property type="component" value="Unassembled WGS sequence"/>
</dbReference>
<dbReference type="InterPro" id="IPR017441">
    <property type="entry name" value="Protein_kinase_ATP_BS"/>
</dbReference>
<dbReference type="Gene3D" id="1.10.510.10">
    <property type="entry name" value="Transferase(Phosphotransferase) domain 1"/>
    <property type="match status" value="4"/>
</dbReference>
<evidence type="ECO:0000256" key="4">
    <source>
        <dbReference type="ARBA" id="ARBA00022777"/>
    </source>
</evidence>
<dbReference type="InterPro" id="IPR001245">
    <property type="entry name" value="Ser-Thr/Tyr_kinase_cat_dom"/>
</dbReference>
<dbReference type="PROSITE" id="PS00108">
    <property type="entry name" value="PROTEIN_KINASE_ST"/>
    <property type="match status" value="2"/>
</dbReference>
<feature type="domain" description="Protein kinase" evidence="8">
    <location>
        <begin position="1135"/>
        <end position="1427"/>
    </location>
</feature>
<evidence type="ECO:0000313" key="10">
    <source>
        <dbReference type="Proteomes" id="UP000283530"/>
    </source>
</evidence>
<name>A0A443P8U7_9MAGN</name>
<keyword evidence="2" id="KW-0808">Transferase</keyword>
<feature type="domain" description="Protein kinase" evidence="8">
    <location>
        <begin position="30"/>
        <end position="341"/>
    </location>
</feature>
<dbReference type="STRING" id="337451.A0A443P8U7"/>
<dbReference type="Gene3D" id="3.30.200.20">
    <property type="entry name" value="Phosphorylase Kinase, domain 1"/>
    <property type="match status" value="4"/>
</dbReference>